<evidence type="ECO:0000313" key="2">
    <source>
        <dbReference type="Proteomes" id="UP001057402"/>
    </source>
</evidence>
<accession>A0ACB9MPU2</accession>
<keyword evidence="2" id="KW-1185">Reference proteome</keyword>
<gene>
    <name evidence="1" type="ORF">MLD38_031549</name>
</gene>
<dbReference type="Proteomes" id="UP001057402">
    <property type="component" value="Chromosome 9"/>
</dbReference>
<proteinExistence type="predicted"/>
<name>A0ACB9MPU2_9MYRT</name>
<comment type="caution">
    <text evidence="1">The sequence shown here is derived from an EMBL/GenBank/DDBJ whole genome shotgun (WGS) entry which is preliminary data.</text>
</comment>
<evidence type="ECO:0000313" key="1">
    <source>
        <dbReference type="EMBL" id="KAI4326212.1"/>
    </source>
</evidence>
<dbReference type="EMBL" id="CM042888">
    <property type="protein sequence ID" value="KAI4326212.1"/>
    <property type="molecule type" value="Genomic_DNA"/>
</dbReference>
<sequence>MPDTRAPGGGGAGEGSSPPPPPPPSSSPISSLSHDHLLTVLLLLPADSILSFSSTCKKFRAFACSDALWESVCRREWGSPFVDAIKSSSPSSSSERGDGGGGGRASFSWMRVYEQVSRLDSIRCRSLWDYIGGEATPVPSPRASHSLNFVSDCLVLFGGGCEGGRHLDDTWGAYIGKDFRRKLKWEKVNSGNPSGRFGHTCVTVGDFLVLFGGINDHGNRQNDTWVGQVAYHETYGMTLLWRLLNVGSMMPPARGAHAACCIGDRMMIVHGGIGLHGLRLGDTWVLELSENFRFGTWHEIVTHPTPPARSGHSLTCISGTQTILFGGRGKEYEVLNDVWLLDMSDGNSGWIQLVYELRDVPEGMHLPRVGHTASLILGGRLLIYGGEDAYRNRKEDFWVFDTKAIQSTGFPHDQASNKVLVANNSWRRLKLMGYKPSCRSFHRACVDPSGRLLYIFGGMVDGLIEPSVSSGLRFDGELFMVELMLQC</sequence>
<protein>
    <submittedName>
        <fullName evidence="1">Uncharacterized protein</fullName>
    </submittedName>
</protein>
<reference evidence="2" key="1">
    <citation type="journal article" date="2023" name="Front. Plant Sci.">
        <title>Chromosomal-level genome assembly of Melastoma candidum provides insights into trichome evolution.</title>
        <authorList>
            <person name="Zhong Y."/>
            <person name="Wu W."/>
            <person name="Sun C."/>
            <person name="Zou P."/>
            <person name="Liu Y."/>
            <person name="Dai S."/>
            <person name="Zhou R."/>
        </authorList>
    </citation>
    <scope>NUCLEOTIDE SEQUENCE [LARGE SCALE GENOMIC DNA]</scope>
</reference>
<organism evidence="1 2">
    <name type="scientific">Melastoma candidum</name>
    <dbReference type="NCBI Taxonomy" id="119954"/>
    <lineage>
        <taxon>Eukaryota</taxon>
        <taxon>Viridiplantae</taxon>
        <taxon>Streptophyta</taxon>
        <taxon>Embryophyta</taxon>
        <taxon>Tracheophyta</taxon>
        <taxon>Spermatophyta</taxon>
        <taxon>Magnoliopsida</taxon>
        <taxon>eudicotyledons</taxon>
        <taxon>Gunneridae</taxon>
        <taxon>Pentapetalae</taxon>
        <taxon>rosids</taxon>
        <taxon>malvids</taxon>
        <taxon>Myrtales</taxon>
        <taxon>Melastomataceae</taxon>
        <taxon>Melastomatoideae</taxon>
        <taxon>Melastomateae</taxon>
        <taxon>Melastoma</taxon>
    </lineage>
</organism>